<dbReference type="SUPFAM" id="SSF57850">
    <property type="entry name" value="RING/U-box"/>
    <property type="match status" value="1"/>
</dbReference>
<protein>
    <recommendedName>
        <fullName evidence="1">U-box domain-containing protein</fullName>
    </recommendedName>
</protein>
<dbReference type="InterPro" id="IPR013083">
    <property type="entry name" value="Znf_RING/FYVE/PHD"/>
</dbReference>
<gene>
    <name evidence="2" type="ORF">BCR33DRAFT_711585</name>
</gene>
<evidence type="ECO:0000313" key="2">
    <source>
        <dbReference type="EMBL" id="ORY53256.1"/>
    </source>
</evidence>
<dbReference type="GO" id="GO:0004842">
    <property type="term" value="F:ubiquitin-protein transferase activity"/>
    <property type="evidence" value="ECO:0007669"/>
    <property type="project" value="InterPro"/>
</dbReference>
<organism evidence="2 3">
    <name type="scientific">Rhizoclosmatium globosum</name>
    <dbReference type="NCBI Taxonomy" id="329046"/>
    <lineage>
        <taxon>Eukaryota</taxon>
        <taxon>Fungi</taxon>
        <taxon>Fungi incertae sedis</taxon>
        <taxon>Chytridiomycota</taxon>
        <taxon>Chytridiomycota incertae sedis</taxon>
        <taxon>Chytridiomycetes</taxon>
        <taxon>Chytridiales</taxon>
        <taxon>Chytriomycetaceae</taxon>
        <taxon>Rhizoclosmatium</taxon>
    </lineage>
</organism>
<dbReference type="STRING" id="329046.A0A1Y2D2B4"/>
<proteinExistence type="predicted"/>
<dbReference type="CDD" id="cd16655">
    <property type="entry name" value="RING-Ubox_WDSUB1-like"/>
    <property type="match status" value="1"/>
</dbReference>
<sequence length="467" mass="52322">MRTLRDPVVASDGITYERSRITEWFGMSTKSPSTNLVLSNTSVVPNLNLRNVMREVKTFIGKRKREALESGEPKSEEGLWVYRVKRAVSLHRAPTLDFGLVVNDDEEGGLRTGQVISANLKVTLTRGVIFVKLEGAEYWVPVVAENGNIVLEEVGMVHPIAPWVFRCSTKKVKIRYWPDYESREVGKSIRRDEFVKTFCMVTGEHGDAFVRIESEGVLGWIFVSRKGKRLFQQVSEKSIQEIKGPGFHINVLLTGTEGNDGVFLVANPGPGFKWNRDQIFHSGIKSIRLHKRLQKFKANAQIIDSILLASDGLGGVPNHVWTGNLEPSIATLIKHDSIFAFGIKDQSTATRPYVVINKDGTFEAANIRPSLLELLTANSGSVKSLFLAENGEFFVSLGDKCVWEFKDWELCQALERGSVAGNLVSMAMSPGGRWIVLCEDRFETDHSASKELISYLHEFYTHKCLDK</sequence>
<dbReference type="InterPro" id="IPR052085">
    <property type="entry name" value="WD-SAM-U-box"/>
</dbReference>
<evidence type="ECO:0000259" key="1">
    <source>
        <dbReference type="PROSITE" id="PS51698"/>
    </source>
</evidence>
<dbReference type="GO" id="GO:0016567">
    <property type="term" value="P:protein ubiquitination"/>
    <property type="evidence" value="ECO:0007669"/>
    <property type="project" value="InterPro"/>
</dbReference>
<dbReference type="Gene3D" id="3.30.40.10">
    <property type="entry name" value="Zinc/RING finger domain, C3HC4 (zinc finger)"/>
    <property type="match status" value="1"/>
</dbReference>
<dbReference type="PANTHER" id="PTHR46573:SF1">
    <property type="entry name" value="WD REPEAT, SAM AND U-BOX DOMAIN-CONTAINING PROTEIN 1"/>
    <property type="match status" value="1"/>
</dbReference>
<dbReference type="Proteomes" id="UP000193642">
    <property type="component" value="Unassembled WGS sequence"/>
</dbReference>
<dbReference type="Pfam" id="PF04564">
    <property type="entry name" value="U-box"/>
    <property type="match status" value="1"/>
</dbReference>
<comment type="caution">
    <text evidence="2">The sequence shown here is derived from an EMBL/GenBank/DDBJ whole genome shotgun (WGS) entry which is preliminary data.</text>
</comment>
<name>A0A1Y2D2B4_9FUNG</name>
<dbReference type="SMART" id="SM00504">
    <property type="entry name" value="Ubox"/>
    <property type="match status" value="1"/>
</dbReference>
<evidence type="ECO:0000313" key="3">
    <source>
        <dbReference type="Proteomes" id="UP000193642"/>
    </source>
</evidence>
<reference evidence="2 3" key="1">
    <citation type="submission" date="2016-07" db="EMBL/GenBank/DDBJ databases">
        <title>Pervasive Adenine N6-methylation of Active Genes in Fungi.</title>
        <authorList>
            <consortium name="DOE Joint Genome Institute"/>
            <person name="Mondo S.J."/>
            <person name="Dannebaum R.O."/>
            <person name="Kuo R.C."/>
            <person name="Labutti K."/>
            <person name="Haridas S."/>
            <person name="Kuo A."/>
            <person name="Salamov A."/>
            <person name="Ahrendt S.R."/>
            <person name="Lipzen A."/>
            <person name="Sullivan W."/>
            <person name="Andreopoulos W.B."/>
            <person name="Clum A."/>
            <person name="Lindquist E."/>
            <person name="Daum C."/>
            <person name="Ramamoorthy G.K."/>
            <person name="Gryganskyi A."/>
            <person name="Culley D."/>
            <person name="Magnuson J.K."/>
            <person name="James T.Y."/>
            <person name="O'Malley M.A."/>
            <person name="Stajich J.E."/>
            <person name="Spatafora J.W."/>
            <person name="Visel A."/>
            <person name="Grigoriev I.V."/>
        </authorList>
    </citation>
    <scope>NUCLEOTIDE SEQUENCE [LARGE SCALE GENOMIC DNA]</scope>
    <source>
        <strain evidence="2 3">JEL800</strain>
    </source>
</reference>
<feature type="domain" description="U-box" evidence="1">
    <location>
        <begin position="1"/>
        <end position="66"/>
    </location>
</feature>
<dbReference type="PROSITE" id="PS51698">
    <property type="entry name" value="U_BOX"/>
    <property type="match status" value="1"/>
</dbReference>
<dbReference type="OrthoDB" id="10069349at2759"/>
<keyword evidence="3" id="KW-1185">Reference proteome</keyword>
<dbReference type="AlphaFoldDB" id="A0A1Y2D2B4"/>
<accession>A0A1Y2D2B4</accession>
<dbReference type="PANTHER" id="PTHR46573">
    <property type="entry name" value="WD REPEAT, SAM AND U-BOX DOMAIN-CONTAINING PROTEIN 1"/>
    <property type="match status" value="1"/>
</dbReference>
<dbReference type="InterPro" id="IPR003613">
    <property type="entry name" value="Ubox_domain"/>
</dbReference>
<dbReference type="EMBL" id="MCGO01000002">
    <property type="protein sequence ID" value="ORY53256.1"/>
    <property type="molecule type" value="Genomic_DNA"/>
</dbReference>